<evidence type="ECO:0000256" key="2">
    <source>
        <dbReference type="SAM" id="SignalP"/>
    </source>
</evidence>
<dbReference type="EMBL" id="FCOC02000005">
    <property type="protein sequence ID" value="SAL28339.1"/>
    <property type="molecule type" value="Genomic_DNA"/>
</dbReference>
<feature type="region of interest" description="Disordered" evidence="1">
    <location>
        <begin position="37"/>
        <end position="86"/>
    </location>
</feature>
<keyword evidence="2" id="KW-0732">Signal</keyword>
<accession>A0A158G9L9</accession>
<feature type="compositionally biased region" description="Basic and acidic residues" evidence="1">
    <location>
        <begin position="73"/>
        <end position="86"/>
    </location>
</feature>
<protein>
    <submittedName>
        <fullName evidence="3">Uncharacterized protein</fullName>
    </submittedName>
</protein>
<dbReference type="RefSeq" id="WP_060819017.1">
    <property type="nucleotide sequence ID" value="NZ_FCOC02000005.1"/>
</dbReference>
<gene>
    <name evidence="3" type="ORF">AWB64_02380</name>
</gene>
<feature type="chain" id="PRO_5007810334" evidence="2">
    <location>
        <begin position="25"/>
        <end position="86"/>
    </location>
</feature>
<dbReference type="AlphaFoldDB" id="A0A158G9L9"/>
<dbReference type="OrthoDB" id="9007970at2"/>
<evidence type="ECO:0000313" key="4">
    <source>
        <dbReference type="Proteomes" id="UP000054893"/>
    </source>
</evidence>
<sequence length="86" mass="9344">MKPMSLLVCGIVISSLGMIIPVHAESQTGNLALRADTQPGMQAWKREPVRSNQPAEPAPRGDLRGDIASNAHARPEQDQGARPRRH</sequence>
<organism evidence="3 4">
    <name type="scientific">Caballeronia sordidicola</name>
    <name type="common">Burkholderia sordidicola</name>
    <dbReference type="NCBI Taxonomy" id="196367"/>
    <lineage>
        <taxon>Bacteria</taxon>
        <taxon>Pseudomonadati</taxon>
        <taxon>Pseudomonadota</taxon>
        <taxon>Betaproteobacteria</taxon>
        <taxon>Burkholderiales</taxon>
        <taxon>Burkholderiaceae</taxon>
        <taxon>Caballeronia</taxon>
    </lineage>
</organism>
<name>A0A158G9L9_CABSO</name>
<evidence type="ECO:0000313" key="3">
    <source>
        <dbReference type="EMBL" id="SAL28339.1"/>
    </source>
</evidence>
<reference evidence="3 4" key="1">
    <citation type="submission" date="2016-01" db="EMBL/GenBank/DDBJ databases">
        <authorList>
            <person name="Oliw E.H."/>
        </authorList>
    </citation>
    <scope>NUCLEOTIDE SEQUENCE [LARGE SCALE GENOMIC DNA]</scope>
    <source>
        <strain evidence="3">LMG 22029</strain>
    </source>
</reference>
<evidence type="ECO:0000256" key="1">
    <source>
        <dbReference type="SAM" id="MobiDB-lite"/>
    </source>
</evidence>
<feature type="signal peptide" evidence="2">
    <location>
        <begin position="1"/>
        <end position="24"/>
    </location>
</feature>
<proteinExistence type="predicted"/>
<dbReference type="Proteomes" id="UP000054893">
    <property type="component" value="Unassembled WGS sequence"/>
</dbReference>